<protein>
    <submittedName>
        <fullName evidence="1">Uncharacterized protein</fullName>
    </submittedName>
</protein>
<evidence type="ECO:0000313" key="1">
    <source>
        <dbReference type="EnsemblMetazoa" id="PPA42694.1"/>
    </source>
</evidence>
<sequence>MRSNLLVFMLMSISLASMFNDGLDTTYAWYGTAPFCFPEDCPDGWTFVKNDDKGDGSTCWIGEKTLCKFVDAHNDE</sequence>
<keyword evidence="2" id="KW-1185">Reference proteome</keyword>
<accession>A0A2A6BVN9</accession>
<dbReference type="AlphaFoldDB" id="A0A2A6BVN9"/>
<reference evidence="2" key="1">
    <citation type="journal article" date="2008" name="Nat. Genet.">
        <title>The Pristionchus pacificus genome provides a unique perspective on nematode lifestyle and parasitism.</title>
        <authorList>
            <person name="Dieterich C."/>
            <person name="Clifton S.W."/>
            <person name="Schuster L.N."/>
            <person name="Chinwalla A."/>
            <person name="Delehaunty K."/>
            <person name="Dinkelacker I."/>
            <person name="Fulton L."/>
            <person name="Fulton R."/>
            <person name="Godfrey J."/>
            <person name="Minx P."/>
            <person name="Mitreva M."/>
            <person name="Roeseler W."/>
            <person name="Tian H."/>
            <person name="Witte H."/>
            <person name="Yang S.P."/>
            <person name="Wilson R.K."/>
            <person name="Sommer R.J."/>
        </authorList>
    </citation>
    <scope>NUCLEOTIDE SEQUENCE [LARGE SCALE GENOMIC DNA]</scope>
    <source>
        <strain evidence="2">PS312</strain>
    </source>
</reference>
<evidence type="ECO:0000313" key="2">
    <source>
        <dbReference type="Proteomes" id="UP000005239"/>
    </source>
</evidence>
<dbReference type="OrthoDB" id="6127264at2759"/>
<reference evidence="1" key="2">
    <citation type="submission" date="2022-06" db="UniProtKB">
        <authorList>
            <consortium name="EnsemblMetazoa"/>
        </authorList>
    </citation>
    <scope>IDENTIFICATION</scope>
    <source>
        <strain evidence="1">PS312</strain>
    </source>
</reference>
<proteinExistence type="predicted"/>
<organism evidence="1 2">
    <name type="scientific">Pristionchus pacificus</name>
    <name type="common">Parasitic nematode worm</name>
    <dbReference type="NCBI Taxonomy" id="54126"/>
    <lineage>
        <taxon>Eukaryota</taxon>
        <taxon>Metazoa</taxon>
        <taxon>Ecdysozoa</taxon>
        <taxon>Nematoda</taxon>
        <taxon>Chromadorea</taxon>
        <taxon>Rhabditida</taxon>
        <taxon>Rhabditina</taxon>
        <taxon>Diplogasteromorpha</taxon>
        <taxon>Diplogasteroidea</taxon>
        <taxon>Neodiplogasteridae</taxon>
        <taxon>Pristionchus</taxon>
    </lineage>
</organism>
<dbReference type="Proteomes" id="UP000005239">
    <property type="component" value="Unassembled WGS sequence"/>
</dbReference>
<accession>A0A8R1UWY0</accession>
<name>A0A2A6BVN9_PRIPA</name>
<gene>
    <name evidence="1" type="primary">WBGene00281063</name>
</gene>
<dbReference type="EnsemblMetazoa" id="PPA42694.1">
    <property type="protein sequence ID" value="PPA42694.1"/>
    <property type="gene ID" value="WBGene00281063"/>
</dbReference>